<comment type="caution">
    <text evidence="3">The sequence shown here is derived from an EMBL/GenBank/DDBJ whole genome shotgun (WGS) entry which is preliminary data.</text>
</comment>
<feature type="non-terminal residue" evidence="3">
    <location>
        <position position="246"/>
    </location>
</feature>
<evidence type="ECO:0000313" key="3">
    <source>
        <dbReference type="EMBL" id="CAK0872742.1"/>
    </source>
</evidence>
<proteinExistence type="predicted"/>
<protein>
    <submittedName>
        <fullName evidence="3">Uncharacterized protein</fullName>
    </submittedName>
</protein>
<evidence type="ECO:0000256" key="1">
    <source>
        <dbReference type="SAM" id="Coils"/>
    </source>
</evidence>
<feature type="coiled-coil region" evidence="1">
    <location>
        <begin position="175"/>
        <end position="202"/>
    </location>
</feature>
<feature type="compositionally biased region" description="Basic and acidic residues" evidence="2">
    <location>
        <begin position="215"/>
        <end position="235"/>
    </location>
</feature>
<sequence length="246" mass="27158">MLEKGKAEKHEEQVQFAAYKQFCDDTSAAKERSIKEADEKIEILKADIELHAATIARLKKEIAEHEADLAAWAGDMQAATKVREIEKTAYDDSHKDLSESVSALDRAIQVLKAQAFNRKQASSLAQVAALGGLRLIPDGAKRAIEAFLQEDPAADALSVTAPEAHGYEFQSHGIIAMLEQLLDKFVAERTDLEKEESNAKHQFEMLIQDLTKQSDQAKYDASEKSELAAKNKEDMAGAEGELTETK</sequence>
<name>A0ABN9VHU7_9DINO</name>
<accession>A0ABN9VHU7</accession>
<organism evidence="3 4">
    <name type="scientific">Prorocentrum cordatum</name>
    <dbReference type="NCBI Taxonomy" id="2364126"/>
    <lineage>
        <taxon>Eukaryota</taxon>
        <taxon>Sar</taxon>
        <taxon>Alveolata</taxon>
        <taxon>Dinophyceae</taxon>
        <taxon>Prorocentrales</taxon>
        <taxon>Prorocentraceae</taxon>
        <taxon>Prorocentrum</taxon>
    </lineage>
</organism>
<gene>
    <name evidence="3" type="ORF">PCOR1329_LOCUS58117</name>
</gene>
<reference evidence="3" key="1">
    <citation type="submission" date="2023-10" db="EMBL/GenBank/DDBJ databases">
        <authorList>
            <person name="Chen Y."/>
            <person name="Shah S."/>
            <person name="Dougan E. K."/>
            <person name="Thang M."/>
            <person name="Chan C."/>
        </authorList>
    </citation>
    <scope>NUCLEOTIDE SEQUENCE [LARGE SCALE GENOMIC DNA]</scope>
</reference>
<dbReference type="Proteomes" id="UP001189429">
    <property type="component" value="Unassembled WGS sequence"/>
</dbReference>
<dbReference type="EMBL" id="CAUYUJ010017194">
    <property type="protein sequence ID" value="CAK0872742.1"/>
    <property type="molecule type" value="Genomic_DNA"/>
</dbReference>
<keyword evidence="4" id="KW-1185">Reference proteome</keyword>
<evidence type="ECO:0000313" key="4">
    <source>
        <dbReference type="Proteomes" id="UP001189429"/>
    </source>
</evidence>
<evidence type="ECO:0000256" key="2">
    <source>
        <dbReference type="SAM" id="MobiDB-lite"/>
    </source>
</evidence>
<keyword evidence="1" id="KW-0175">Coiled coil</keyword>
<feature type="region of interest" description="Disordered" evidence="2">
    <location>
        <begin position="213"/>
        <end position="246"/>
    </location>
</feature>
<feature type="coiled-coil region" evidence="1">
    <location>
        <begin position="27"/>
        <end position="75"/>
    </location>
</feature>